<proteinExistence type="inferred from homology"/>
<evidence type="ECO:0000256" key="6">
    <source>
        <dbReference type="SAM" id="Phobius"/>
    </source>
</evidence>
<dbReference type="GO" id="GO:0004175">
    <property type="term" value="F:endopeptidase activity"/>
    <property type="evidence" value="ECO:0007669"/>
    <property type="project" value="TreeGrafter"/>
</dbReference>
<dbReference type="FunFam" id="2.30.42.10:FF:000063">
    <property type="entry name" value="Peptidase, S41 family"/>
    <property type="match status" value="1"/>
</dbReference>
<dbReference type="InterPro" id="IPR036034">
    <property type="entry name" value="PDZ_sf"/>
</dbReference>
<dbReference type="Gene3D" id="2.30.42.10">
    <property type="match status" value="1"/>
</dbReference>
<dbReference type="GO" id="GO:0007165">
    <property type="term" value="P:signal transduction"/>
    <property type="evidence" value="ECO:0007669"/>
    <property type="project" value="TreeGrafter"/>
</dbReference>
<dbReference type="CDD" id="cd06782">
    <property type="entry name" value="cpPDZ_CPP-like"/>
    <property type="match status" value="1"/>
</dbReference>
<dbReference type="SMART" id="SM00245">
    <property type="entry name" value="TSPc"/>
    <property type="match status" value="1"/>
</dbReference>
<dbReference type="Pfam" id="PF00595">
    <property type="entry name" value="PDZ"/>
    <property type="match status" value="1"/>
</dbReference>
<dbReference type="Gene3D" id="3.30.750.44">
    <property type="match status" value="1"/>
</dbReference>
<dbReference type="PANTHER" id="PTHR32060">
    <property type="entry name" value="TAIL-SPECIFIC PROTEASE"/>
    <property type="match status" value="1"/>
</dbReference>
<dbReference type="Gene3D" id="3.90.226.10">
    <property type="entry name" value="2-enoyl-CoA Hydratase, Chain A, domain 1"/>
    <property type="match status" value="1"/>
</dbReference>
<gene>
    <name evidence="8" type="ORF">COV23_00985</name>
</gene>
<dbReference type="NCBIfam" id="TIGR00225">
    <property type="entry name" value="prc"/>
    <property type="match status" value="1"/>
</dbReference>
<dbReference type="InterPro" id="IPR055210">
    <property type="entry name" value="CtpA/B_N"/>
</dbReference>
<dbReference type="GO" id="GO:0008236">
    <property type="term" value="F:serine-type peptidase activity"/>
    <property type="evidence" value="ECO:0007669"/>
    <property type="project" value="UniProtKB-KW"/>
</dbReference>
<dbReference type="GO" id="GO:0030288">
    <property type="term" value="C:outer membrane-bounded periplasmic space"/>
    <property type="evidence" value="ECO:0007669"/>
    <property type="project" value="TreeGrafter"/>
</dbReference>
<dbReference type="Pfam" id="PF03572">
    <property type="entry name" value="Peptidase_S41"/>
    <property type="match status" value="1"/>
</dbReference>
<dbReference type="PANTHER" id="PTHR32060:SF30">
    <property type="entry name" value="CARBOXY-TERMINAL PROCESSING PROTEASE CTPA"/>
    <property type="match status" value="1"/>
</dbReference>
<keyword evidence="2 5" id="KW-0645">Protease</keyword>
<dbReference type="EMBL" id="PCXV01000017">
    <property type="protein sequence ID" value="PIR44220.1"/>
    <property type="molecule type" value="Genomic_DNA"/>
</dbReference>
<organism evidence="8 9">
    <name type="scientific">Candidatus Wolfebacteria bacterium CG10_big_fil_rev_8_21_14_0_10_31_9</name>
    <dbReference type="NCBI Taxonomy" id="1975070"/>
    <lineage>
        <taxon>Bacteria</taxon>
        <taxon>Candidatus Wolfeibacteriota</taxon>
    </lineage>
</organism>
<dbReference type="AlphaFoldDB" id="A0A2H0RCQ7"/>
<comment type="caution">
    <text evidence="8">The sequence shown here is derived from an EMBL/GenBank/DDBJ whole genome shotgun (WGS) entry which is preliminary data.</text>
</comment>
<reference evidence="8 9" key="1">
    <citation type="submission" date="2017-09" db="EMBL/GenBank/DDBJ databases">
        <title>Depth-based differentiation of microbial function through sediment-hosted aquifers and enrichment of novel symbionts in the deep terrestrial subsurface.</title>
        <authorList>
            <person name="Probst A.J."/>
            <person name="Ladd B."/>
            <person name="Jarett J.K."/>
            <person name="Geller-Mcgrath D.E."/>
            <person name="Sieber C.M."/>
            <person name="Emerson J.B."/>
            <person name="Anantharaman K."/>
            <person name="Thomas B.C."/>
            <person name="Malmstrom R."/>
            <person name="Stieglmeier M."/>
            <person name="Klingl A."/>
            <person name="Woyke T."/>
            <person name="Ryan C.M."/>
            <person name="Banfield J.F."/>
        </authorList>
    </citation>
    <scope>NUCLEOTIDE SEQUENCE [LARGE SCALE GENOMIC DNA]</scope>
    <source>
        <strain evidence="8">CG10_big_fil_rev_8_21_14_0_10_31_9</strain>
    </source>
</reference>
<dbReference type="SUPFAM" id="SSF52096">
    <property type="entry name" value="ClpP/crotonase"/>
    <property type="match status" value="1"/>
</dbReference>
<feature type="transmembrane region" description="Helical" evidence="6">
    <location>
        <begin position="16"/>
        <end position="39"/>
    </location>
</feature>
<keyword evidence="6" id="KW-0472">Membrane</keyword>
<keyword evidence="4 5" id="KW-0720">Serine protease</keyword>
<dbReference type="InterPro" id="IPR005151">
    <property type="entry name" value="Tail-specific_protease"/>
</dbReference>
<comment type="similarity">
    <text evidence="1 5">Belongs to the peptidase S41A family.</text>
</comment>
<evidence type="ECO:0000256" key="5">
    <source>
        <dbReference type="RuleBase" id="RU004404"/>
    </source>
</evidence>
<evidence type="ECO:0000256" key="2">
    <source>
        <dbReference type="ARBA" id="ARBA00022670"/>
    </source>
</evidence>
<dbReference type="GO" id="GO:0006508">
    <property type="term" value="P:proteolysis"/>
    <property type="evidence" value="ECO:0007669"/>
    <property type="project" value="UniProtKB-KW"/>
</dbReference>
<keyword evidence="3 5" id="KW-0378">Hydrolase</keyword>
<dbReference type="InterPro" id="IPR004447">
    <property type="entry name" value="Peptidase_S41A"/>
</dbReference>
<evidence type="ECO:0000259" key="7">
    <source>
        <dbReference type="PROSITE" id="PS50106"/>
    </source>
</evidence>
<dbReference type="InterPro" id="IPR001478">
    <property type="entry name" value="PDZ"/>
</dbReference>
<evidence type="ECO:0000256" key="4">
    <source>
        <dbReference type="ARBA" id="ARBA00022825"/>
    </source>
</evidence>
<evidence type="ECO:0000313" key="8">
    <source>
        <dbReference type="EMBL" id="PIR44220.1"/>
    </source>
</evidence>
<evidence type="ECO:0000256" key="3">
    <source>
        <dbReference type="ARBA" id="ARBA00022801"/>
    </source>
</evidence>
<dbReference type="SUPFAM" id="SSF50156">
    <property type="entry name" value="PDZ domain-like"/>
    <property type="match status" value="1"/>
</dbReference>
<dbReference type="Pfam" id="PF22694">
    <property type="entry name" value="CtpB_N-like"/>
    <property type="match status" value="1"/>
</dbReference>
<sequence length="427" mass="46758">MIKLDFSKIKQINKKVVAIAIIIILAVLIASGGIFYFGYKQGVKKSNIIVIEGVSNSATNQDKSVDFNLFWEAWKALKDKYVDSDSISNQNLINGAISGLFEATTDPYTVFMPPQEAKSFTEEISGQFGGIGIEIGIKNNQLTIIAPLKNTPAEKAGLQAGDEIFKINKLSSSGISTDEAVKNIRGSKGTKVTLLIMRQGWNEPKEFTIIRDIILIPTLDSKFLNTNGKEDENGKILYIQLFNFYEKAPALFYDAVLKSALSSPEGIILDLRNNPGGYLEASVDIAGFFLNRGDVVVGEKFRSGEQENMTTTFSIPLIKNIPTVVLINKGSASASEILAGALRDNRNIKLIGEKSFGKGSVQEVDSISNGSLMKITIAHWLTPNGTVIDKNGLVPDYEVKISEEDIKNKKDTQLEKAVEVLNSEINH</sequence>
<keyword evidence="6" id="KW-0812">Transmembrane</keyword>
<dbReference type="InterPro" id="IPR029045">
    <property type="entry name" value="ClpP/crotonase-like_dom_sf"/>
</dbReference>
<keyword evidence="6" id="KW-1133">Transmembrane helix</keyword>
<name>A0A2H0RCQ7_9BACT</name>
<dbReference type="PROSITE" id="PS50106">
    <property type="entry name" value="PDZ"/>
    <property type="match status" value="1"/>
</dbReference>
<protein>
    <recommendedName>
        <fullName evidence="7">PDZ domain-containing protein</fullName>
    </recommendedName>
</protein>
<dbReference type="SMART" id="SM00228">
    <property type="entry name" value="PDZ"/>
    <property type="match status" value="1"/>
</dbReference>
<dbReference type="Proteomes" id="UP000231602">
    <property type="component" value="Unassembled WGS sequence"/>
</dbReference>
<feature type="domain" description="PDZ" evidence="7">
    <location>
        <begin position="129"/>
        <end position="199"/>
    </location>
</feature>
<evidence type="ECO:0000256" key="1">
    <source>
        <dbReference type="ARBA" id="ARBA00009179"/>
    </source>
</evidence>
<dbReference type="CDD" id="cd07560">
    <property type="entry name" value="Peptidase_S41_CPP"/>
    <property type="match status" value="1"/>
</dbReference>
<evidence type="ECO:0000313" key="9">
    <source>
        <dbReference type="Proteomes" id="UP000231602"/>
    </source>
</evidence>
<accession>A0A2H0RCQ7</accession>